<feature type="transmembrane region" description="Helical" evidence="8">
    <location>
        <begin position="175"/>
        <end position="194"/>
    </location>
</feature>
<feature type="transmembrane region" description="Helical" evidence="8">
    <location>
        <begin position="130"/>
        <end position="163"/>
    </location>
</feature>
<feature type="transmembrane region" description="Helical" evidence="8">
    <location>
        <begin position="475"/>
        <end position="493"/>
    </location>
</feature>
<dbReference type="EMBL" id="ASJR01000025">
    <property type="protein sequence ID" value="ERP30934.1"/>
    <property type="molecule type" value="Genomic_DNA"/>
</dbReference>
<feature type="transmembrane region" description="Helical" evidence="8">
    <location>
        <begin position="381"/>
        <end position="402"/>
    </location>
</feature>
<gene>
    <name evidence="10" type="ORF">CALK_2183</name>
</gene>
<comment type="similarity">
    <text evidence="2">Belongs to the CPA3 antiporters (TC 2.A.63) subunit D family.</text>
</comment>
<feature type="transmembrane region" description="Helical" evidence="8">
    <location>
        <begin position="100"/>
        <end position="118"/>
    </location>
</feature>
<dbReference type="InterPro" id="IPR050586">
    <property type="entry name" value="CPA3_Na-H_Antiporter_D"/>
</dbReference>
<feature type="transmembrane region" description="Helical" evidence="8">
    <location>
        <begin position="310"/>
        <end position="341"/>
    </location>
</feature>
<feature type="transmembrane region" description="Helical" evidence="8">
    <location>
        <begin position="514"/>
        <end position="531"/>
    </location>
</feature>
<keyword evidence="6 8" id="KW-0472">Membrane</keyword>
<dbReference type="RefSeq" id="WP_022637559.1">
    <property type="nucleotide sequence ID" value="NZ_ASJR01000025.1"/>
</dbReference>
<keyword evidence="4 7" id="KW-0812">Transmembrane</keyword>
<comment type="caution">
    <text evidence="10">The sequence shown here is derived from an EMBL/GenBank/DDBJ whole genome shotgun (WGS) entry which is preliminary data.</text>
</comment>
<feature type="transmembrane region" description="Helical" evidence="8">
    <location>
        <begin position="215"/>
        <end position="234"/>
    </location>
</feature>
<evidence type="ECO:0000256" key="1">
    <source>
        <dbReference type="ARBA" id="ARBA00004651"/>
    </source>
</evidence>
<dbReference type="InterPro" id="IPR001750">
    <property type="entry name" value="ND/Mrp_TM"/>
</dbReference>
<evidence type="ECO:0000256" key="8">
    <source>
        <dbReference type="SAM" id="Phobius"/>
    </source>
</evidence>
<evidence type="ECO:0000313" key="10">
    <source>
        <dbReference type="EMBL" id="ERP30934.1"/>
    </source>
</evidence>
<feature type="transmembrane region" description="Helical" evidence="8">
    <location>
        <begin position="446"/>
        <end position="463"/>
    </location>
</feature>
<evidence type="ECO:0000256" key="7">
    <source>
        <dbReference type="RuleBase" id="RU000320"/>
    </source>
</evidence>
<keyword evidence="5 8" id="KW-1133">Transmembrane helix</keyword>
<sequence>MNLFAEILQFFLHPPAPEAMARTLTMILPTIPVGGAILLIAFYYVGKKDLSRILLPLTMGILATAQLMLILLILRHSLTVTIALSELPYSIHFFMDHTKAYFLMTLLIPLCLSIFHLSQLPTLYARVIFLFYLTGCTGIVVSGDIFNFFVFFELMIMAAYVLIALNKDYYASIKYMFFGSLGATFLLAAVIVWFRSGYYFTYTELPAFTTAHPEHSLFLLMLLSMVFLIKGGIFPVSSWPGPCHGAAPTLVSSFLSSFSTFTSVYGFYYFVLIPAEAAGLSTIPEALQIFAALTIFLVSLFAFFEDRFRYMIAAATPVTVSTVLILCISGAVQAAFFYMVLHSAYKSVLFIVSHQCIDPTLPQSDDTGENPNEAIVLSPPLFGVLIGGGLLTAALFPAATAYLKEPAIKDNPLITAIFLIASYLLLGGFSKFSYRICWKQARWSQILLTLLFFSALIAAYGILTPHFSPMPLSKIGVHSLVLVSALYTGKRLFTILPAAHRFASTRLYRTLNHELLSVLVLFLLFNLSIQLL</sequence>
<dbReference type="Proteomes" id="UP000017148">
    <property type="component" value="Unassembled WGS sequence"/>
</dbReference>
<evidence type="ECO:0000259" key="9">
    <source>
        <dbReference type="Pfam" id="PF00361"/>
    </source>
</evidence>
<reference evidence="10 11" key="1">
    <citation type="journal article" date="2013" name="Environ. Microbiol.">
        <title>Genome analysis of Chitinivibrio alkaliphilus gen. nov., sp. nov., a novel extremely haloalkaliphilic anaerobic chitinolytic bacterium from the candidate phylum Termite Group 3.</title>
        <authorList>
            <person name="Sorokin D.Y."/>
            <person name="Gumerov V.M."/>
            <person name="Rakitin A.L."/>
            <person name="Beletsky A.V."/>
            <person name="Damste J.S."/>
            <person name="Muyzer G."/>
            <person name="Mardanov A.V."/>
            <person name="Ravin N.V."/>
        </authorList>
    </citation>
    <scope>NUCLEOTIDE SEQUENCE [LARGE SCALE GENOMIC DNA]</scope>
    <source>
        <strain evidence="10 11">ACht1</strain>
    </source>
</reference>
<feature type="domain" description="NADH:quinone oxidoreductase/Mrp antiporter transmembrane" evidence="9">
    <location>
        <begin position="142"/>
        <end position="359"/>
    </location>
</feature>
<comment type="subcellular location">
    <subcellularLocation>
        <location evidence="1">Cell membrane</location>
        <topology evidence="1">Multi-pass membrane protein</topology>
    </subcellularLocation>
    <subcellularLocation>
        <location evidence="7">Membrane</location>
        <topology evidence="7">Multi-pass membrane protein</topology>
    </subcellularLocation>
</comment>
<feature type="transmembrane region" description="Helical" evidence="8">
    <location>
        <begin position="20"/>
        <end position="46"/>
    </location>
</feature>
<feature type="transmembrane region" description="Helical" evidence="8">
    <location>
        <begin position="254"/>
        <end position="274"/>
    </location>
</feature>
<dbReference type="AlphaFoldDB" id="U7D356"/>
<dbReference type="Pfam" id="PF00361">
    <property type="entry name" value="Proton_antipo_M"/>
    <property type="match status" value="1"/>
</dbReference>
<dbReference type="OrthoDB" id="9811718at2"/>
<evidence type="ECO:0000256" key="5">
    <source>
        <dbReference type="ARBA" id="ARBA00022989"/>
    </source>
</evidence>
<name>U7D356_9BACT</name>
<feature type="transmembrane region" description="Helical" evidence="8">
    <location>
        <begin position="286"/>
        <end position="304"/>
    </location>
</feature>
<dbReference type="GO" id="GO:0005886">
    <property type="term" value="C:plasma membrane"/>
    <property type="evidence" value="ECO:0007669"/>
    <property type="project" value="UniProtKB-SubCell"/>
</dbReference>
<accession>U7D356</accession>
<keyword evidence="3" id="KW-1003">Cell membrane</keyword>
<organism evidence="10 11">
    <name type="scientific">Chitinivibrio alkaliphilus ACht1</name>
    <dbReference type="NCBI Taxonomy" id="1313304"/>
    <lineage>
        <taxon>Bacteria</taxon>
        <taxon>Pseudomonadati</taxon>
        <taxon>Fibrobacterota</taxon>
        <taxon>Chitinivibrionia</taxon>
        <taxon>Chitinivibrionales</taxon>
        <taxon>Chitinivibrionaceae</taxon>
        <taxon>Chitinivibrio</taxon>
    </lineage>
</organism>
<keyword evidence="11" id="KW-1185">Reference proteome</keyword>
<evidence type="ECO:0000256" key="6">
    <source>
        <dbReference type="ARBA" id="ARBA00023136"/>
    </source>
</evidence>
<feature type="transmembrane region" description="Helical" evidence="8">
    <location>
        <begin position="53"/>
        <end position="74"/>
    </location>
</feature>
<proteinExistence type="inferred from homology"/>
<evidence type="ECO:0000256" key="2">
    <source>
        <dbReference type="ARBA" id="ARBA00005346"/>
    </source>
</evidence>
<evidence type="ECO:0000256" key="4">
    <source>
        <dbReference type="ARBA" id="ARBA00022692"/>
    </source>
</evidence>
<dbReference type="STRING" id="1313304.CALK_2183"/>
<dbReference type="eggNOG" id="COG0651">
    <property type="taxonomic scope" value="Bacteria"/>
</dbReference>
<protein>
    <submittedName>
        <fullName evidence="10">Putative monovalent cation/H+ antiporter subunit D</fullName>
    </submittedName>
</protein>
<evidence type="ECO:0000256" key="3">
    <source>
        <dbReference type="ARBA" id="ARBA00022475"/>
    </source>
</evidence>
<evidence type="ECO:0000313" key="11">
    <source>
        <dbReference type="Proteomes" id="UP000017148"/>
    </source>
</evidence>
<dbReference type="PANTHER" id="PTHR42703:SF1">
    <property type="entry name" value="NA(+)_H(+) ANTIPORTER SUBUNIT D1"/>
    <property type="match status" value="1"/>
</dbReference>
<feature type="transmembrane region" description="Helical" evidence="8">
    <location>
        <begin position="414"/>
        <end position="434"/>
    </location>
</feature>
<dbReference type="PANTHER" id="PTHR42703">
    <property type="entry name" value="NADH DEHYDROGENASE"/>
    <property type="match status" value="1"/>
</dbReference>